<dbReference type="Proteomes" id="UP000008461">
    <property type="component" value="Chromosome"/>
</dbReference>
<name>F4KV28_HALH1</name>
<proteinExistence type="predicted"/>
<dbReference type="EMBL" id="CP002691">
    <property type="protein sequence ID" value="AEE49194.1"/>
    <property type="molecule type" value="Genomic_DNA"/>
</dbReference>
<dbReference type="Gene3D" id="3.40.50.2300">
    <property type="match status" value="1"/>
</dbReference>
<dbReference type="Pfam" id="PF04397">
    <property type="entry name" value="LytTR"/>
    <property type="match status" value="1"/>
</dbReference>
<dbReference type="eggNOG" id="COG3279">
    <property type="taxonomic scope" value="Bacteria"/>
</dbReference>
<dbReference type="InterPro" id="IPR001789">
    <property type="entry name" value="Sig_transdc_resp-reg_receiver"/>
</dbReference>
<dbReference type="PANTHER" id="PTHR37299:SF1">
    <property type="entry name" value="STAGE 0 SPORULATION PROTEIN A HOMOLOG"/>
    <property type="match status" value="1"/>
</dbReference>
<dbReference type="GO" id="GO:0003677">
    <property type="term" value="F:DNA binding"/>
    <property type="evidence" value="ECO:0007669"/>
    <property type="project" value="InterPro"/>
</dbReference>
<dbReference type="AlphaFoldDB" id="F4KV28"/>
<keyword evidence="1" id="KW-0597">Phosphoprotein</keyword>
<dbReference type="PANTHER" id="PTHR37299">
    <property type="entry name" value="TRANSCRIPTIONAL REGULATOR-RELATED"/>
    <property type="match status" value="1"/>
</dbReference>
<dbReference type="HOGENOM" id="CLU_000445_14_1_10"/>
<dbReference type="STRING" id="760192.Halhy_1299"/>
<protein>
    <submittedName>
        <fullName evidence="4">Two component transcriptional regulator, LytTR family</fullName>
    </submittedName>
</protein>
<dbReference type="PROSITE" id="PS50930">
    <property type="entry name" value="HTH_LYTTR"/>
    <property type="match status" value="1"/>
</dbReference>
<gene>
    <name evidence="4" type="ordered locus">Halhy_1299</name>
</gene>
<reference key="2">
    <citation type="submission" date="2011-04" db="EMBL/GenBank/DDBJ databases">
        <title>Complete sequence of chromosome of Haliscomenobacter hydrossis DSM 1100.</title>
        <authorList>
            <consortium name="US DOE Joint Genome Institute (JGI-PGF)"/>
            <person name="Lucas S."/>
            <person name="Han J."/>
            <person name="Lapidus A."/>
            <person name="Bruce D."/>
            <person name="Goodwin L."/>
            <person name="Pitluck S."/>
            <person name="Peters L."/>
            <person name="Kyrpides N."/>
            <person name="Mavromatis K."/>
            <person name="Ivanova N."/>
            <person name="Ovchinnikova G."/>
            <person name="Pagani I."/>
            <person name="Daligault H."/>
            <person name="Detter J.C."/>
            <person name="Han C."/>
            <person name="Land M."/>
            <person name="Hauser L."/>
            <person name="Markowitz V."/>
            <person name="Cheng J.-F."/>
            <person name="Hugenholtz P."/>
            <person name="Woyke T."/>
            <person name="Wu D."/>
            <person name="Verbarg S."/>
            <person name="Frueling A."/>
            <person name="Brambilla E."/>
            <person name="Klenk H.-P."/>
            <person name="Eisen J.A."/>
        </authorList>
    </citation>
    <scope>NUCLEOTIDE SEQUENCE</scope>
    <source>
        <strain>DSM 1100</strain>
    </source>
</reference>
<dbReference type="SUPFAM" id="SSF52172">
    <property type="entry name" value="CheY-like"/>
    <property type="match status" value="1"/>
</dbReference>
<dbReference type="InterPro" id="IPR011006">
    <property type="entry name" value="CheY-like_superfamily"/>
</dbReference>
<dbReference type="InterPro" id="IPR007492">
    <property type="entry name" value="LytTR_DNA-bd_dom"/>
</dbReference>
<dbReference type="PROSITE" id="PS50110">
    <property type="entry name" value="RESPONSE_REGULATORY"/>
    <property type="match status" value="1"/>
</dbReference>
<dbReference type="Gene3D" id="2.40.50.1020">
    <property type="entry name" value="LytTr DNA-binding domain"/>
    <property type="match status" value="1"/>
</dbReference>
<keyword evidence="5" id="KW-1185">Reference proteome</keyword>
<evidence type="ECO:0000313" key="4">
    <source>
        <dbReference type="EMBL" id="AEE49194.1"/>
    </source>
</evidence>
<organism evidence="4 5">
    <name type="scientific">Haliscomenobacter hydrossis (strain ATCC 27775 / DSM 1100 / LMG 10767 / O)</name>
    <dbReference type="NCBI Taxonomy" id="760192"/>
    <lineage>
        <taxon>Bacteria</taxon>
        <taxon>Pseudomonadati</taxon>
        <taxon>Bacteroidota</taxon>
        <taxon>Saprospiria</taxon>
        <taxon>Saprospirales</taxon>
        <taxon>Haliscomenobacteraceae</taxon>
        <taxon>Haliscomenobacter</taxon>
    </lineage>
</organism>
<evidence type="ECO:0000259" key="3">
    <source>
        <dbReference type="PROSITE" id="PS50930"/>
    </source>
</evidence>
<dbReference type="SMART" id="SM00448">
    <property type="entry name" value="REC"/>
    <property type="match status" value="1"/>
</dbReference>
<dbReference type="KEGG" id="hhy:Halhy_1299"/>
<dbReference type="RefSeq" id="WP_013763748.1">
    <property type="nucleotide sequence ID" value="NC_015510.1"/>
</dbReference>
<feature type="modified residue" description="4-aspartylphosphate" evidence="1">
    <location>
        <position position="56"/>
    </location>
</feature>
<sequence>MMIKTILVDDEQDALDILERDLANYCPDVVVIKQFRSAIEAKAAILELRPDLVFLDIEMPEIKGIDLAKSLKDEGFSPAIIFVTAYPQFGAQAFEVDAVDFLLKPVESDRLKQAVEKYMAHNLEGQIAELNKKAPTYIRISSQSGFDLLQIEDISYLKADGPITRFYLVDKHTVAAGRNLGIFEKTLASQGFFRVHNGYLVNYKFIRQYDNKESCIVLSTGVKVPVAQQRLRDFLIWIDAFTA</sequence>
<dbReference type="SMART" id="SM00850">
    <property type="entry name" value="LytTR"/>
    <property type="match status" value="1"/>
</dbReference>
<evidence type="ECO:0000313" key="5">
    <source>
        <dbReference type="Proteomes" id="UP000008461"/>
    </source>
</evidence>
<dbReference type="GO" id="GO:0000156">
    <property type="term" value="F:phosphorelay response regulator activity"/>
    <property type="evidence" value="ECO:0007669"/>
    <property type="project" value="InterPro"/>
</dbReference>
<feature type="domain" description="Response regulatory" evidence="2">
    <location>
        <begin position="4"/>
        <end position="119"/>
    </location>
</feature>
<dbReference type="Pfam" id="PF00072">
    <property type="entry name" value="Response_reg"/>
    <property type="match status" value="1"/>
</dbReference>
<evidence type="ECO:0000256" key="1">
    <source>
        <dbReference type="PROSITE-ProRule" id="PRU00169"/>
    </source>
</evidence>
<dbReference type="InterPro" id="IPR046947">
    <property type="entry name" value="LytR-like"/>
</dbReference>
<reference evidence="4 5" key="1">
    <citation type="journal article" date="2011" name="Stand. Genomic Sci.">
        <title>Complete genome sequence of Haliscomenobacter hydrossis type strain (O).</title>
        <authorList>
            <consortium name="US DOE Joint Genome Institute (JGI-PGF)"/>
            <person name="Daligault H."/>
            <person name="Lapidus A."/>
            <person name="Zeytun A."/>
            <person name="Nolan M."/>
            <person name="Lucas S."/>
            <person name="Del Rio T.G."/>
            <person name="Tice H."/>
            <person name="Cheng J.F."/>
            <person name="Tapia R."/>
            <person name="Han C."/>
            <person name="Goodwin L."/>
            <person name="Pitluck S."/>
            <person name="Liolios K."/>
            <person name="Pagani I."/>
            <person name="Ivanova N."/>
            <person name="Huntemann M."/>
            <person name="Mavromatis K."/>
            <person name="Mikhailova N."/>
            <person name="Pati A."/>
            <person name="Chen A."/>
            <person name="Palaniappan K."/>
            <person name="Land M."/>
            <person name="Hauser L."/>
            <person name="Brambilla E.M."/>
            <person name="Rohde M."/>
            <person name="Verbarg S."/>
            <person name="Goker M."/>
            <person name="Bristow J."/>
            <person name="Eisen J.A."/>
            <person name="Markowitz V."/>
            <person name="Hugenholtz P."/>
            <person name="Kyrpides N.C."/>
            <person name="Klenk H.P."/>
            <person name="Woyke T."/>
        </authorList>
    </citation>
    <scope>NUCLEOTIDE SEQUENCE [LARGE SCALE GENOMIC DNA]</scope>
    <source>
        <strain evidence="5">ATCC 27775 / DSM 1100 / LMG 10767 / O</strain>
    </source>
</reference>
<accession>F4KV28</accession>
<evidence type="ECO:0000259" key="2">
    <source>
        <dbReference type="PROSITE" id="PS50110"/>
    </source>
</evidence>
<feature type="domain" description="HTH LytTR-type" evidence="3">
    <location>
        <begin position="138"/>
        <end position="238"/>
    </location>
</feature>